<dbReference type="FunFam" id="1.10.10.10:FF:000056">
    <property type="entry name" value="IclR family transcriptional regulator"/>
    <property type="match status" value="1"/>
</dbReference>
<protein>
    <submittedName>
        <fullName evidence="6">Helix-turn-helix domain-containing protein</fullName>
    </submittedName>
</protein>
<dbReference type="PANTHER" id="PTHR30136">
    <property type="entry name" value="HELIX-TURN-HELIX TRANSCRIPTIONAL REGULATOR, ICLR FAMILY"/>
    <property type="match status" value="1"/>
</dbReference>
<dbReference type="SUPFAM" id="SSF55781">
    <property type="entry name" value="GAF domain-like"/>
    <property type="match status" value="1"/>
</dbReference>
<evidence type="ECO:0000256" key="2">
    <source>
        <dbReference type="ARBA" id="ARBA00023125"/>
    </source>
</evidence>
<evidence type="ECO:0000259" key="5">
    <source>
        <dbReference type="PROSITE" id="PS51078"/>
    </source>
</evidence>
<dbReference type="SMART" id="SM00346">
    <property type="entry name" value="HTH_ICLR"/>
    <property type="match status" value="1"/>
</dbReference>
<feature type="domain" description="HTH iclR-type" evidence="4">
    <location>
        <begin position="5"/>
        <end position="67"/>
    </location>
</feature>
<dbReference type="PANTHER" id="PTHR30136:SF35">
    <property type="entry name" value="HTH-TYPE TRANSCRIPTIONAL REGULATOR RV1719"/>
    <property type="match status" value="1"/>
</dbReference>
<keyword evidence="3" id="KW-0804">Transcription</keyword>
<dbReference type="InterPro" id="IPR036388">
    <property type="entry name" value="WH-like_DNA-bd_sf"/>
</dbReference>
<evidence type="ECO:0000313" key="6">
    <source>
        <dbReference type="EMBL" id="NML45719.1"/>
    </source>
</evidence>
<dbReference type="Proteomes" id="UP000541185">
    <property type="component" value="Unassembled WGS sequence"/>
</dbReference>
<sequence>MPRTVKSAVRVLEVLELFDRLQREASVGEIARELGYPISSTSMLLANLFERGYLRHGADQRSYFPTPRVTLLGSWVEPLLTPQAEVMRMMAELGEATGETIILAAPTRDQAQYLHVVPATTTMRMHVGPGTMRPLVASGLGRVLLSTMSEDKVRQLVLRHNDGPLAAEEGRVSLAALQRELSGIRARGHAVVLRGVTPGAGLVGMLLPMELGGLPLAVGIGGWAREMRARQQEYVDLLRNAVDRHLRPHVRSAA</sequence>
<dbReference type="GO" id="GO:0003677">
    <property type="term" value="F:DNA binding"/>
    <property type="evidence" value="ECO:0007669"/>
    <property type="project" value="UniProtKB-KW"/>
</dbReference>
<dbReference type="Gene3D" id="3.30.450.40">
    <property type="match status" value="1"/>
</dbReference>
<dbReference type="EMBL" id="JABBFX010000001">
    <property type="protein sequence ID" value="NML45719.1"/>
    <property type="molecule type" value="Genomic_DNA"/>
</dbReference>
<name>A0A848H886_9BURK</name>
<dbReference type="Gene3D" id="1.10.10.10">
    <property type="entry name" value="Winged helix-like DNA-binding domain superfamily/Winged helix DNA-binding domain"/>
    <property type="match status" value="1"/>
</dbReference>
<dbReference type="InterPro" id="IPR050707">
    <property type="entry name" value="HTH_MetabolicPath_Reg"/>
</dbReference>
<dbReference type="PROSITE" id="PS51078">
    <property type="entry name" value="ICLR_ED"/>
    <property type="match status" value="1"/>
</dbReference>
<evidence type="ECO:0000256" key="3">
    <source>
        <dbReference type="ARBA" id="ARBA00023163"/>
    </source>
</evidence>
<evidence type="ECO:0000259" key="4">
    <source>
        <dbReference type="PROSITE" id="PS51077"/>
    </source>
</evidence>
<comment type="caution">
    <text evidence="6">The sequence shown here is derived from an EMBL/GenBank/DDBJ whole genome shotgun (WGS) entry which is preliminary data.</text>
</comment>
<organism evidence="6 7">
    <name type="scientific">Ramlibacter agri</name>
    <dbReference type="NCBI Taxonomy" id="2728837"/>
    <lineage>
        <taxon>Bacteria</taxon>
        <taxon>Pseudomonadati</taxon>
        <taxon>Pseudomonadota</taxon>
        <taxon>Betaproteobacteria</taxon>
        <taxon>Burkholderiales</taxon>
        <taxon>Comamonadaceae</taxon>
        <taxon>Ramlibacter</taxon>
    </lineage>
</organism>
<evidence type="ECO:0000256" key="1">
    <source>
        <dbReference type="ARBA" id="ARBA00023015"/>
    </source>
</evidence>
<dbReference type="SUPFAM" id="SSF46785">
    <property type="entry name" value="Winged helix' DNA-binding domain"/>
    <property type="match status" value="1"/>
</dbReference>
<dbReference type="GO" id="GO:0045892">
    <property type="term" value="P:negative regulation of DNA-templated transcription"/>
    <property type="evidence" value="ECO:0007669"/>
    <property type="project" value="TreeGrafter"/>
</dbReference>
<proteinExistence type="predicted"/>
<evidence type="ECO:0000313" key="7">
    <source>
        <dbReference type="Proteomes" id="UP000541185"/>
    </source>
</evidence>
<dbReference type="InterPro" id="IPR014757">
    <property type="entry name" value="Tscrpt_reg_IclR_C"/>
</dbReference>
<gene>
    <name evidence="6" type="ORF">HHL11_18365</name>
</gene>
<keyword evidence="7" id="KW-1185">Reference proteome</keyword>
<dbReference type="Pfam" id="PF09339">
    <property type="entry name" value="HTH_IclR"/>
    <property type="match status" value="1"/>
</dbReference>
<dbReference type="Pfam" id="PF01614">
    <property type="entry name" value="IclR_C"/>
    <property type="match status" value="1"/>
</dbReference>
<dbReference type="InterPro" id="IPR029016">
    <property type="entry name" value="GAF-like_dom_sf"/>
</dbReference>
<keyword evidence="1" id="KW-0805">Transcription regulation</keyword>
<keyword evidence="2" id="KW-0238">DNA-binding</keyword>
<dbReference type="PROSITE" id="PS51077">
    <property type="entry name" value="HTH_ICLR"/>
    <property type="match status" value="1"/>
</dbReference>
<feature type="domain" description="IclR-ED" evidence="5">
    <location>
        <begin position="68"/>
        <end position="254"/>
    </location>
</feature>
<dbReference type="InterPro" id="IPR005471">
    <property type="entry name" value="Tscrpt_reg_IclR_N"/>
</dbReference>
<dbReference type="AlphaFoldDB" id="A0A848H886"/>
<dbReference type="GO" id="GO:0003700">
    <property type="term" value="F:DNA-binding transcription factor activity"/>
    <property type="evidence" value="ECO:0007669"/>
    <property type="project" value="TreeGrafter"/>
</dbReference>
<accession>A0A848H886</accession>
<reference evidence="6 7" key="1">
    <citation type="submission" date="2020-04" db="EMBL/GenBank/DDBJ databases">
        <title>Ramlibacter sp. G-1-2-2 isolated from soil.</title>
        <authorList>
            <person name="Dahal R.H."/>
        </authorList>
    </citation>
    <scope>NUCLEOTIDE SEQUENCE [LARGE SCALE GENOMIC DNA]</scope>
    <source>
        <strain evidence="6 7">G-1-2-2</strain>
    </source>
</reference>
<dbReference type="InterPro" id="IPR036390">
    <property type="entry name" value="WH_DNA-bd_sf"/>
</dbReference>